<feature type="compositionally biased region" description="Low complexity" evidence="1">
    <location>
        <begin position="95"/>
        <end position="105"/>
    </location>
</feature>
<accession>A0A0G1PDT7</accession>
<evidence type="ECO:0000313" key="3">
    <source>
        <dbReference type="Proteomes" id="UP000034705"/>
    </source>
</evidence>
<evidence type="ECO:0000313" key="2">
    <source>
        <dbReference type="EMBL" id="KKU30979.1"/>
    </source>
</evidence>
<comment type="caution">
    <text evidence="2">The sequence shown here is derived from an EMBL/GenBank/DDBJ whole genome shotgun (WGS) entry which is preliminary data.</text>
</comment>
<evidence type="ECO:0000256" key="1">
    <source>
        <dbReference type="SAM" id="MobiDB-lite"/>
    </source>
</evidence>
<sequence length="113" mass="13169">MPIVLEMVKLGFTREEIAGATKASVSTIQRDLQELRLRRIIPEESIKWEMEKREQTIRQSITDLRALLQKKTATPQQIRLLEILHAWLEAHSSKTQKQTKLPLLKNGVDRRTD</sequence>
<dbReference type="Proteomes" id="UP000034705">
    <property type="component" value="Unassembled WGS sequence"/>
</dbReference>
<name>A0A0G1PDT7_9BACT</name>
<reference evidence="2 3" key="1">
    <citation type="journal article" date="2015" name="Nature">
        <title>rRNA introns, odd ribosomes, and small enigmatic genomes across a large radiation of phyla.</title>
        <authorList>
            <person name="Brown C.T."/>
            <person name="Hug L.A."/>
            <person name="Thomas B.C."/>
            <person name="Sharon I."/>
            <person name="Castelle C.J."/>
            <person name="Singh A."/>
            <person name="Wilkins M.J."/>
            <person name="Williams K.H."/>
            <person name="Banfield J.F."/>
        </authorList>
    </citation>
    <scope>NUCLEOTIDE SEQUENCE [LARGE SCALE GENOMIC DNA]</scope>
</reference>
<feature type="region of interest" description="Disordered" evidence="1">
    <location>
        <begin position="93"/>
        <end position="113"/>
    </location>
</feature>
<proteinExistence type="predicted"/>
<dbReference type="AlphaFoldDB" id="A0A0G1PDT7"/>
<protein>
    <submittedName>
        <fullName evidence="2">Uncharacterized protein</fullName>
    </submittedName>
</protein>
<dbReference type="EMBL" id="LCMG01000031">
    <property type="protein sequence ID" value="KKU30979.1"/>
    <property type="molecule type" value="Genomic_DNA"/>
</dbReference>
<organism evidence="2 3">
    <name type="scientific">Candidatus Uhrbacteria bacterium GW2011_GWF2_46_218</name>
    <dbReference type="NCBI Taxonomy" id="1619001"/>
    <lineage>
        <taxon>Bacteria</taxon>
        <taxon>Candidatus Uhriibacteriota</taxon>
    </lineage>
</organism>
<gene>
    <name evidence="2" type="ORF">UX45_C0031G0008</name>
</gene>